<accession>A0AA40LJ39</accession>
<keyword evidence="2" id="KW-0732">Signal</keyword>
<evidence type="ECO:0000313" key="4">
    <source>
        <dbReference type="Proteomes" id="UP001177744"/>
    </source>
</evidence>
<gene>
    <name evidence="3" type="ORF">QTO34_005597</name>
</gene>
<evidence type="ECO:0000313" key="3">
    <source>
        <dbReference type="EMBL" id="KAK1334590.1"/>
    </source>
</evidence>
<sequence>MEDVLWWVLGCGCVLSLGHGWTCRHLGDLFSSPNSSTSPGGRGSSSCHTEVILRSMMQSWRPPPPELPPPPAASPAAAVEPGLAPDDTEAPPPLEEEPSLEPMLVPASEEELPPYFLQ</sequence>
<feature type="region of interest" description="Disordered" evidence="1">
    <location>
        <begin position="28"/>
        <end position="118"/>
    </location>
</feature>
<evidence type="ECO:0000256" key="1">
    <source>
        <dbReference type="SAM" id="MobiDB-lite"/>
    </source>
</evidence>
<dbReference type="EMBL" id="JAULJE010000015">
    <property type="protein sequence ID" value="KAK1334590.1"/>
    <property type="molecule type" value="Genomic_DNA"/>
</dbReference>
<feature type="compositionally biased region" description="Acidic residues" evidence="1">
    <location>
        <begin position="86"/>
        <end position="99"/>
    </location>
</feature>
<organism evidence="3 4">
    <name type="scientific">Cnephaeus nilssonii</name>
    <name type="common">Northern bat</name>
    <name type="synonym">Eptesicus nilssonii</name>
    <dbReference type="NCBI Taxonomy" id="3371016"/>
    <lineage>
        <taxon>Eukaryota</taxon>
        <taxon>Metazoa</taxon>
        <taxon>Chordata</taxon>
        <taxon>Craniata</taxon>
        <taxon>Vertebrata</taxon>
        <taxon>Euteleostomi</taxon>
        <taxon>Mammalia</taxon>
        <taxon>Eutheria</taxon>
        <taxon>Laurasiatheria</taxon>
        <taxon>Chiroptera</taxon>
        <taxon>Yangochiroptera</taxon>
        <taxon>Vespertilionidae</taxon>
        <taxon>Cnephaeus</taxon>
    </lineage>
</organism>
<keyword evidence="4" id="KW-1185">Reference proteome</keyword>
<feature type="compositionally biased region" description="Low complexity" evidence="1">
    <location>
        <begin position="74"/>
        <end position="84"/>
    </location>
</feature>
<dbReference type="Proteomes" id="UP001177744">
    <property type="component" value="Unassembled WGS sequence"/>
</dbReference>
<proteinExistence type="predicted"/>
<name>A0AA40LJ39_CNENI</name>
<dbReference type="AlphaFoldDB" id="A0AA40LJ39"/>
<feature type="signal peptide" evidence="2">
    <location>
        <begin position="1"/>
        <end position="20"/>
    </location>
</feature>
<protein>
    <submittedName>
        <fullName evidence="3">Uncharacterized protein</fullName>
    </submittedName>
</protein>
<comment type="caution">
    <text evidence="3">The sequence shown here is derived from an EMBL/GenBank/DDBJ whole genome shotgun (WGS) entry which is preliminary data.</text>
</comment>
<feature type="compositionally biased region" description="Pro residues" evidence="1">
    <location>
        <begin position="61"/>
        <end position="73"/>
    </location>
</feature>
<feature type="chain" id="PRO_5041302962" evidence="2">
    <location>
        <begin position="21"/>
        <end position="118"/>
    </location>
</feature>
<reference evidence="3" key="1">
    <citation type="submission" date="2023-06" db="EMBL/GenBank/DDBJ databases">
        <title>Reference genome for the Northern bat (Eptesicus nilssonii), a most northern bat species.</title>
        <authorList>
            <person name="Laine V.N."/>
            <person name="Pulliainen A.T."/>
            <person name="Lilley T.M."/>
        </authorList>
    </citation>
    <scope>NUCLEOTIDE SEQUENCE</scope>
    <source>
        <strain evidence="3">BLF_Eptnil</strain>
        <tissue evidence="3">Kidney</tissue>
    </source>
</reference>
<evidence type="ECO:0000256" key="2">
    <source>
        <dbReference type="SAM" id="SignalP"/>
    </source>
</evidence>